<dbReference type="Proteomes" id="UP001497744">
    <property type="component" value="Unassembled WGS sequence"/>
</dbReference>
<accession>A0AAV4LW37</accession>
<dbReference type="Pfam" id="PF08783">
    <property type="entry name" value="DWNN"/>
    <property type="match status" value="1"/>
</dbReference>
<reference evidence="2 3" key="1">
    <citation type="submission" date="2021-06" db="EMBL/GenBank/DDBJ databases">
        <title>Genome sequence of Babesia caballi.</title>
        <authorList>
            <person name="Yamagishi J."/>
            <person name="Kidaka T."/>
            <person name="Ochi A."/>
        </authorList>
    </citation>
    <scope>NUCLEOTIDE SEQUENCE [LARGE SCALE GENOMIC DNA]</scope>
    <source>
        <strain evidence="2">USDA-D6B2</strain>
    </source>
</reference>
<dbReference type="RefSeq" id="XP_067715921.1">
    <property type="nucleotide sequence ID" value="XM_067859820.1"/>
</dbReference>
<dbReference type="EMBL" id="BPLF01000002">
    <property type="protein sequence ID" value="GIX63852.1"/>
    <property type="molecule type" value="Genomic_DNA"/>
</dbReference>
<dbReference type="Gene3D" id="3.10.20.90">
    <property type="entry name" value="Phosphatidylinositol 3-kinase Catalytic Subunit, Chain A, domain 1"/>
    <property type="match status" value="1"/>
</dbReference>
<dbReference type="SMART" id="SM01180">
    <property type="entry name" value="DWNN"/>
    <property type="match status" value="1"/>
</dbReference>
<dbReference type="InterPro" id="IPR014891">
    <property type="entry name" value="DWNN_domain"/>
</dbReference>
<comment type="caution">
    <text evidence="2">The sequence shown here is derived from an EMBL/GenBank/DDBJ whole genome shotgun (WGS) entry which is preliminary data.</text>
</comment>
<dbReference type="InterPro" id="IPR013083">
    <property type="entry name" value="Znf_RING/FYVE/PHD"/>
</dbReference>
<name>A0AAV4LW37_BABCB</name>
<evidence type="ECO:0000313" key="3">
    <source>
        <dbReference type="Proteomes" id="UP001497744"/>
    </source>
</evidence>
<evidence type="ECO:0000259" key="1">
    <source>
        <dbReference type="SMART" id="SM01180"/>
    </source>
</evidence>
<gene>
    <name evidence="2" type="ORF">BcabD6B2_32870</name>
</gene>
<feature type="domain" description="DWNN" evidence="1">
    <location>
        <begin position="8"/>
        <end position="89"/>
    </location>
</feature>
<dbReference type="Gene3D" id="3.30.40.10">
    <property type="entry name" value="Zinc/RING finger domain, C3HC4 (zinc finger)"/>
    <property type="match status" value="1"/>
</dbReference>
<evidence type="ECO:0000313" key="2">
    <source>
        <dbReference type="EMBL" id="GIX63852.1"/>
    </source>
</evidence>
<dbReference type="AlphaFoldDB" id="A0AAV4LW37"/>
<dbReference type="GO" id="GO:0008270">
    <property type="term" value="F:zinc ion binding"/>
    <property type="evidence" value="ECO:0007669"/>
    <property type="project" value="InterPro"/>
</dbReference>
<organism evidence="2 3">
    <name type="scientific">Babesia caballi</name>
    <dbReference type="NCBI Taxonomy" id="5871"/>
    <lineage>
        <taxon>Eukaryota</taxon>
        <taxon>Sar</taxon>
        <taxon>Alveolata</taxon>
        <taxon>Apicomplexa</taxon>
        <taxon>Aconoidasida</taxon>
        <taxon>Piroplasmida</taxon>
        <taxon>Babesiidae</taxon>
        <taxon>Babesia</taxon>
    </lineage>
</organism>
<protein>
    <submittedName>
        <fullName evidence="2">Zinc finger, C3HC4 type domain-containing protein</fullName>
    </submittedName>
</protein>
<keyword evidence="3" id="KW-1185">Reference proteome</keyword>
<sequence length="534" mass="59002">MAITGGVVYYRFGSERGIWRELQLDSTAGILVSDLKILIAQETSLSKDFTRKTNLTVCLYDKNAVEEPKPLDDNVVVHVGSRVLVHRVAWAPITPIFHAARTEFEGEVAAEKPALRPFPVSLICKLCGSPMKNPVLVKCSSNCGSSGCFGCLTSHFSDSLIKNEEHAENVVYTLKDRRNCPFCTHGLVSALVHNRQMAAVLMELDFSNFDIPSINTQLDTNAESEGDAAAEEVAEVPKHFLLCLDNALVASMREHMLLPIYIDSFLSRLVASQGGTPNERGGAHPSEEMYAIVVSYVGGGTSLSPMGMVRLLEEDRTNLEFIKAARAHTAYKFEWLYDNRAPLLIPARRQPMFTYLGAKRQASVPLGSKSDVMWRQRNEVMTEVGLKPEAFQALFQAIFGTSLDGLVAAVNTGNKSWIEAAFPRAPPPMYITRACQVTAEAPAPDEAGVDRGNPFLGYAAILPFLSESQFLKVREMQRSAKEAYLQQLTAHVTQSMPEAEGEAVLEQAYNNVWRRHIDYDFPALEESPDEPPAE</sequence>
<dbReference type="GeneID" id="94195333"/>
<proteinExistence type="predicted"/>